<protein>
    <recommendedName>
        <fullName evidence="9">Lipoprotein signal peptidase</fullName>
        <ecNumber evidence="9">3.4.23.36</ecNumber>
    </recommendedName>
    <alternativeName>
        <fullName evidence="9">Prolipoprotein signal peptidase</fullName>
    </alternativeName>
    <alternativeName>
        <fullName evidence="9">Signal peptidase II</fullName>
        <shortName evidence="9">SPase II</shortName>
    </alternativeName>
</protein>
<feature type="transmembrane region" description="Helical" evidence="9">
    <location>
        <begin position="21"/>
        <end position="41"/>
    </location>
</feature>
<dbReference type="GO" id="GO:0005886">
    <property type="term" value="C:plasma membrane"/>
    <property type="evidence" value="ECO:0007669"/>
    <property type="project" value="UniProtKB-SubCell"/>
</dbReference>
<dbReference type="UniPathway" id="UPA00665"/>
<keyword evidence="4 9" id="KW-0812">Transmembrane</keyword>
<dbReference type="KEGG" id="wch:wcw_1749"/>
<feature type="transmembrane region" description="Helical" evidence="9">
    <location>
        <begin position="157"/>
        <end position="177"/>
    </location>
</feature>
<dbReference type="Pfam" id="PF01252">
    <property type="entry name" value="Peptidase_A8"/>
    <property type="match status" value="1"/>
</dbReference>
<evidence type="ECO:0000256" key="5">
    <source>
        <dbReference type="ARBA" id="ARBA00022750"/>
    </source>
</evidence>
<gene>
    <name evidence="9 11" type="primary">lspA</name>
    <name evidence="11" type="ordered locus">wcw_1749</name>
</gene>
<keyword evidence="11" id="KW-0449">Lipoprotein</keyword>
<keyword evidence="8 9" id="KW-0472">Membrane</keyword>
<proteinExistence type="inferred from homology"/>
<dbReference type="PANTHER" id="PTHR33695:SF1">
    <property type="entry name" value="LIPOPROTEIN SIGNAL PEPTIDASE"/>
    <property type="match status" value="1"/>
</dbReference>
<dbReference type="Proteomes" id="UP000001505">
    <property type="component" value="Chromosome"/>
</dbReference>
<keyword evidence="12" id="KW-1185">Reference proteome</keyword>
<evidence type="ECO:0000256" key="1">
    <source>
        <dbReference type="ARBA" id="ARBA00006139"/>
    </source>
</evidence>
<evidence type="ECO:0000256" key="8">
    <source>
        <dbReference type="ARBA" id="ARBA00023136"/>
    </source>
</evidence>
<evidence type="ECO:0000313" key="11">
    <source>
        <dbReference type="EMBL" id="ADI39090.1"/>
    </source>
</evidence>
<keyword evidence="2 9" id="KW-1003">Cell membrane</keyword>
<accession>D6YSP5</accession>
<feature type="transmembrane region" description="Helical" evidence="9">
    <location>
        <begin position="117"/>
        <end position="137"/>
    </location>
</feature>
<comment type="catalytic activity">
    <reaction evidence="9">
        <text>Release of signal peptides from bacterial membrane prolipoproteins. Hydrolyzes -Xaa-Yaa-Zaa-|-(S,diacylglyceryl)Cys-, in which Xaa is hydrophobic (preferably Leu), and Yaa (Ala or Ser) and Zaa (Gly or Ala) have small, neutral side chains.</text>
        <dbReference type="EC" id="3.4.23.36"/>
    </reaction>
</comment>
<dbReference type="GO" id="GO:0004190">
    <property type="term" value="F:aspartic-type endopeptidase activity"/>
    <property type="evidence" value="ECO:0007669"/>
    <property type="project" value="UniProtKB-UniRule"/>
</dbReference>
<keyword evidence="9" id="KW-0997">Cell inner membrane</keyword>
<dbReference type="AlphaFoldDB" id="D6YSP5"/>
<comment type="function">
    <text evidence="9">This protein specifically catalyzes the removal of signal peptides from prolipoproteins.</text>
</comment>
<dbReference type="HOGENOM" id="CLU_083252_4_0_0"/>
<feature type="transmembrane region" description="Helical" evidence="9">
    <location>
        <begin position="89"/>
        <end position="110"/>
    </location>
</feature>
<dbReference type="GO" id="GO:0006508">
    <property type="term" value="P:proteolysis"/>
    <property type="evidence" value="ECO:0007669"/>
    <property type="project" value="UniProtKB-KW"/>
</dbReference>
<evidence type="ECO:0000256" key="10">
    <source>
        <dbReference type="RuleBase" id="RU004181"/>
    </source>
</evidence>
<evidence type="ECO:0000256" key="6">
    <source>
        <dbReference type="ARBA" id="ARBA00022801"/>
    </source>
</evidence>
<evidence type="ECO:0000256" key="9">
    <source>
        <dbReference type="HAMAP-Rule" id="MF_00161"/>
    </source>
</evidence>
<dbReference type="RefSeq" id="WP_013182792.1">
    <property type="nucleotide sequence ID" value="NC_014225.1"/>
</dbReference>
<evidence type="ECO:0000256" key="4">
    <source>
        <dbReference type="ARBA" id="ARBA00022692"/>
    </source>
</evidence>
<organism evidence="11 12">
    <name type="scientific">Waddlia chondrophila (strain ATCC VR-1470 / WSU 86-1044)</name>
    <dbReference type="NCBI Taxonomy" id="716544"/>
    <lineage>
        <taxon>Bacteria</taxon>
        <taxon>Pseudomonadati</taxon>
        <taxon>Chlamydiota</taxon>
        <taxon>Chlamydiia</taxon>
        <taxon>Parachlamydiales</taxon>
        <taxon>Waddliaceae</taxon>
        <taxon>Waddlia</taxon>
    </lineage>
</organism>
<name>D6YSP5_WADCW</name>
<dbReference type="PRINTS" id="PR00781">
    <property type="entry name" value="LIPOSIGPTASE"/>
</dbReference>
<dbReference type="HAMAP" id="MF_00161">
    <property type="entry name" value="LspA"/>
    <property type="match status" value="1"/>
</dbReference>
<keyword evidence="6 9" id="KW-0378">Hydrolase</keyword>
<evidence type="ECO:0000256" key="2">
    <source>
        <dbReference type="ARBA" id="ARBA00022475"/>
    </source>
</evidence>
<comment type="subcellular location">
    <subcellularLocation>
        <location evidence="9">Cell inner membrane</location>
        <topology evidence="9">Multi-pass membrane protein</topology>
    </subcellularLocation>
</comment>
<comment type="pathway">
    <text evidence="9">Protein modification; lipoprotein biosynthesis (signal peptide cleavage).</text>
</comment>
<dbReference type="eggNOG" id="COG0597">
    <property type="taxonomic scope" value="Bacteria"/>
</dbReference>
<evidence type="ECO:0000313" key="12">
    <source>
        <dbReference type="Proteomes" id="UP000001505"/>
    </source>
</evidence>
<dbReference type="NCBIfam" id="TIGR00077">
    <property type="entry name" value="lspA"/>
    <property type="match status" value="1"/>
</dbReference>
<dbReference type="EC" id="3.4.23.36" evidence="9"/>
<keyword evidence="7 9" id="KW-1133">Transmembrane helix</keyword>
<dbReference type="InterPro" id="IPR001872">
    <property type="entry name" value="Peptidase_A8"/>
</dbReference>
<feature type="active site" evidence="9">
    <location>
        <position position="161"/>
    </location>
</feature>
<sequence>MKKKTKRKKKTPQERSISLPWIPLLVGIAILAADQLTKYFVHTEMPRMTHEAQWYPYNGVGVFENFLGVEFSIVHAVNFGAAWGMFSNFQVPLLILRVVLIMGLCLYLILFNKNKSLILPFLCVIAGAAGNVIDYFIYGHVVDMFHFVLWGYDYPVFNIADAFICIGMAFLILIPWCQSKGYTLCKS</sequence>
<reference evidence="11 12" key="1">
    <citation type="journal article" date="2010" name="PLoS ONE">
        <title>The Waddlia genome: a window into chlamydial biology.</title>
        <authorList>
            <person name="Bertelli C."/>
            <person name="Collyn F."/>
            <person name="Croxatto A."/>
            <person name="Ruckert C."/>
            <person name="Polkinghorne A."/>
            <person name="Kebbi-Beghdadi C."/>
            <person name="Goesmann A."/>
            <person name="Vaughan L."/>
            <person name="Greub G."/>
        </authorList>
    </citation>
    <scope>NUCLEOTIDE SEQUENCE [LARGE SCALE GENOMIC DNA]</scope>
    <source>
        <strain evidence="12">ATCC VR-1470 / WSU 86-1044</strain>
    </source>
</reference>
<keyword evidence="5 9" id="KW-0064">Aspartyl protease</keyword>
<dbReference type="PANTHER" id="PTHR33695">
    <property type="entry name" value="LIPOPROTEIN SIGNAL PEPTIDASE"/>
    <property type="match status" value="1"/>
</dbReference>
<keyword evidence="3 9" id="KW-0645">Protease</keyword>
<dbReference type="EMBL" id="CP001928">
    <property type="protein sequence ID" value="ADI39090.1"/>
    <property type="molecule type" value="Genomic_DNA"/>
</dbReference>
<evidence type="ECO:0000256" key="3">
    <source>
        <dbReference type="ARBA" id="ARBA00022670"/>
    </source>
</evidence>
<dbReference type="OrthoDB" id="9810259at2"/>
<evidence type="ECO:0000256" key="7">
    <source>
        <dbReference type="ARBA" id="ARBA00022989"/>
    </source>
</evidence>
<feature type="active site" evidence="9">
    <location>
        <position position="143"/>
    </location>
</feature>
<comment type="similarity">
    <text evidence="1 9 10">Belongs to the peptidase A8 family.</text>
</comment>
<dbReference type="STRING" id="716544.wcw_1749"/>